<organism evidence="2 3">
    <name type="scientific">Oryza meyeriana var. granulata</name>
    <dbReference type="NCBI Taxonomy" id="110450"/>
    <lineage>
        <taxon>Eukaryota</taxon>
        <taxon>Viridiplantae</taxon>
        <taxon>Streptophyta</taxon>
        <taxon>Embryophyta</taxon>
        <taxon>Tracheophyta</taxon>
        <taxon>Spermatophyta</taxon>
        <taxon>Magnoliopsida</taxon>
        <taxon>Liliopsida</taxon>
        <taxon>Poales</taxon>
        <taxon>Poaceae</taxon>
        <taxon>BOP clade</taxon>
        <taxon>Oryzoideae</taxon>
        <taxon>Oryzeae</taxon>
        <taxon>Oryzinae</taxon>
        <taxon>Oryza</taxon>
        <taxon>Oryza meyeriana</taxon>
    </lineage>
</organism>
<comment type="caution">
    <text evidence="2">The sequence shown here is derived from an EMBL/GenBank/DDBJ whole genome shotgun (WGS) entry which is preliminary data.</text>
</comment>
<evidence type="ECO:0000259" key="1">
    <source>
        <dbReference type="Pfam" id="PF13968"/>
    </source>
</evidence>
<dbReference type="AlphaFoldDB" id="A0A6G1F9A1"/>
<proteinExistence type="predicted"/>
<dbReference type="InterPro" id="IPR025315">
    <property type="entry name" value="DUF4220"/>
</dbReference>
<accession>A0A6G1F9A1</accession>
<sequence>MAMVSMARMVQWWEEWQLRVLALNSLFLQCFLLVSATSRRYRIPALFRTCIWLAYLGSDAMPIYALATLFNRHRKSAAPVVAAGSGHGRSSMLEVMWAPVFLIHLGGQDSITTYNIEDNELWARHAVDMSSQATVSVYVFCRSWSGRRVPVHCPVALFIVGFLKMGHRLWALRRASITRLAIVSSTSRRKMMAKTAEEDEEGDNSLQNYVQKAREQATSSAAGASSSATSPAATTPTARIVERLAVVALLAPNVLDELMELFIDFPAPYARRLAYLRSSMELENYDAYYDLCNLLDIAFQFFYTKKNAAYTLVGSSSSCWASWPSRASTGLTATRTGLTGTTSSTGISSIVRQPQKSEFIRKGLKSGWVDLHSATAYRRFNDRRGQWTLRREQCYGELGGSVTTLPFYEAVLVWHVATDICLHRTDVSTADAADERTAAACSSEISNYMMYLLLFQPDMLMPGTQQSLFAVACRQIRHALRGQRQRLSEGNLARCLAGDEPTATAAEQGGGGGRHLADACRLAGAVMHLLAE</sequence>
<dbReference type="OrthoDB" id="627399at2759"/>
<evidence type="ECO:0000313" key="2">
    <source>
        <dbReference type="EMBL" id="KAF0933392.1"/>
    </source>
</evidence>
<keyword evidence="3" id="KW-1185">Reference proteome</keyword>
<evidence type="ECO:0000313" key="3">
    <source>
        <dbReference type="Proteomes" id="UP000479710"/>
    </source>
</evidence>
<dbReference type="Proteomes" id="UP000479710">
    <property type="component" value="Unassembled WGS sequence"/>
</dbReference>
<name>A0A6G1F9A1_9ORYZ</name>
<dbReference type="PANTHER" id="PTHR31325">
    <property type="entry name" value="OS01G0798800 PROTEIN-RELATED"/>
    <property type="match status" value="1"/>
</dbReference>
<dbReference type="EMBL" id="SPHZ02000001">
    <property type="protein sequence ID" value="KAF0933392.1"/>
    <property type="molecule type" value="Genomic_DNA"/>
</dbReference>
<reference evidence="2 3" key="1">
    <citation type="submission" date="2019-11" db="EMBL/GenBank/DDBJ databases">
        <title>Whole genome sequence of Oryza granulata.</title>
        <authorList>
            <person name="Li W."/>
        </authorList>
    </citation>
    <scope>NUCLEOTIDE SEQUENCE [LARGE SCALE GENOMIC DNA]</scope>
    <source>
        <strain evidence="3">cv. Menghai</strain>
        <tissue evidence="2">Leaf</tissue>
    </source>
</reference>
<dbReference type="Pfam" id="PF13968">
    <property type="entry name" value="DUF4220"/>
    <property type="match status" value="1"/>
</dbReference>
<protein>
    <recommendedName>
        <fullName evidence="1">DUF4220 domain-containing protein</fullName>
    </recommendedName>
</protein>
<feature type="domain" description="DUF4220" evidence="1">
    <location>
        <begin position="52"/>
        <end position="325"/>
    </location>
</feature>
<gene>
    <name evidence="2" type="ORF">E2562_018011</name>
</gene>